<dbReference type="EMBL" id="BOSE01000002">
    <property type="protein sequence ID" value="GIP16182.1"/>
    <property type="molecule type" value="Genomic_DNA"/>
</dbReference>
<dbReference type="InterPro" id="IPR025117">
    <property type="entry name" value="DUF4037"/>
</dbReference>
<comment type="caution">
    <text evidence="2">The sequence shown here is derived from an EMBL/GenBank/DDBJ whole genome shotgun (WGS) entry which is preliminary data.</text>
</comment>
<evidence type="ECO:0000259" key="1">
    <source>
        <dbReference type="Pfam" id="PF13228"/>
    </source>
</evidence>
<accession>A0A919YN14</accession>
<protein>
    <recommendedName>
        <fullName evidence="1">DUF4037 domain-containing protein</fullName>
    </recommendedName>
</protein>
<dbReference type="Pfam" id="PF13228">
    <property type="entry name" value="DUF4037"/>
    <property type="match status" value="1"/>
</dbReference>
<keyword evidence="3" id="KW-1185">Reference proteome</keyword>
<evidence type="ECO:0000313" key="2">
    <source>
        <dbReference type="EMBL" id="GIP16182.1"/>
    </source>
</evidence>
<name>A0A919YN14_9BACL</name>
<gene>
    <name evidence="2" type="ORF">J40TS1_18240</name>
</gene>
<dbReference type="Proteomes" id="UP000683139">
    <property type="component" value="Unassembled WGS sequence"/>
</dbReference>
<dbReference type="AlphaFoldDB" id="A0A919YN14"/>
<reference evidence="2" key="1">
    <citation type="submission" date="2021-03" db="EMBL/GenBank/DDBJ databases">
        <title>Antimicrobial resistance genes in bacteria isolated from Japanese honey, and their potential for conferring macrolide and lincosamide resistance in the American foulbrood pathogen Paenibacillus larvae.</title>
        <authorList>
            <person name="Okamoto M."/>
            <person name="Kumagai M."/>
            <person name="Kanamori H."/>
            <person name="Takamatsu D."/>
        </authorList>
    </citation>
    <scope>NUCLEOTIDE SEQUENCE</scope>
    <source>
        <strain evidence="2">J40TS1</strain>
    </source>
</reference>
<feature type="domain" description="DUF4037" evidence="1">
    <location>
        <begin position="124"/>
        <end position="222"/>
    </location>
</feature>
<proteinExistence type="predicted"/>
<sequence length="357" mass="40890">MVSFIPGIELSRHFYEDVVKKLIDRPHAAALIGEGSEVLGFDQQRSTDHSWGPRMQVFVSASHVNEVSKAIEHGLPAVYKGYPVRFYSWQTESVRHHVEVTTLDHWLSVQLKIDSHTELQKDKWLSLPQQHLLQFTAGAVFHDELGELTRMRKQLSWYPTDIWLWMMASQWHLIGNTEPLLGRTVEANDGRGSLMVAFRLVRLIMELCFLQEKRYWPYLKWFGTAFSRLRVASEIGPVLDRILGSSNHQDRENAVKQALEIVAERHNTLGLTPSVIPKFEPFQVGINDAVRPYRVLNAGSYVGACKSAITDETIRMLAHVGAIDQLTHVDDALINFTSWPDRLKHCYKAEMDLHITN</sequence>
<dbReference type="RefSeq" id="WP_213514406.1">
    <property type="nucleotide sequence ID" value="NZ_BOSE01000002.1"/>
</dbReference>
<evidence type="ECO:0000313" key="3">
    <source>
        <dbReference type="Proteomes" id="UP000683139"/>
    </source>
</evidence>
<organism evidence="2 3">
    <name type="scientific">Paenibacillus montaniterrae</name>
    <dbReference type="NCBI Taxonomy" id="429341"/>
    <lineage>
        <taxon>Bacteria</taxon>
        <taxon>Bacillati</taxon>
        <taxon>Bacillota</taxon>
        <taxon>Bacilli</taxon>
        <taxon>Bacillales</taxon>
        <taxon>Paenibacillaceae</taxon>
        <taxon>Paenibacillus</taxon>
    </lineage>
</organism>